<gene>
    <name evidence="6" type="primary">ycaJ</name>
    <name evidence="6" type="ORF">CARN1_2582</name>
</gene>
<keyword evidence="4" id="KW-0067">ATP-binding</keyword>
<dbReference type="Gene3D" id="3.40.50.300">
    <property type="entry name" value="P-loop containing nucleotide triphosphate hydrolases"/>
    <property type="match status" value="1"/>
</dbReference>
<dbReference type="PANTHER" id="PTHR13779:SF7">
    <property type="entry name" value="ATPASE WRNIP1"/>
    <property type="match status" value="1"/>
</dbReference>
<dbReference type="InterPro" id="IPR003593">
    <property type="entry name" value="AAA+_ATPase"/>
</dbReference>
<keyword evidence="3" id="KW-0547">Nucleotide-binding</keyword>
<dbReference type="GO" id="GO:0006261">
    <property type="term" value="P:DNA-templated DNA replication"/>
    <property type="evidence" value="ECO:0007669"/>
    <property type="project" value="TreeGrafter"/>
</dbReference>
<organism evidence="6">
    <name type="scientific">mine drainage metagenome</name>
    <dbReference type="NCBI Taxonomy" id="410659"/>
    <lineage>
        <taxon>unclassified sequences</taxon>
        <taxon>metagenomes</taxon>
        <taxon>ecological metagenomes</taxon>
    </lineage>
</organism>
<feature type="domain" description="AAA+ ATPase" evidence="5">
    <location>
        <begin position="49"/>
        <end position="165"/>
    </location>
</feature>
<dbReference type="GO" id="GO:0017116">
    <property type="term" value="F:single-stranded DNA helicase activity"/>
    <property type="evidence" value="ECO:0007669"/>
    <property type="project" value="TreeGrafter"/>
</dbReference>
<dbReference type="GO" id="GO:0003677">
    <property type="term" value="F:DNA binding"/>
    <property type="evidence" value="ECO:0007669"/>
    <property type="project" value="InterPro"/>
</dbReference>
<dbReference type="InterPro" id="IPR032423">
    <property type="entry name" value="AAA_assoc_2"/>
</dbReference>
<dbReference type="GO" id="GO:0005524">
    <property type="term" value="F:ATP binding"/>
    <property type="evidence" value="ECO:0007669"/>
    <property type="project" value="UniProtKB-KW"/>
</dbReference>
<dbReference type="GO" id="GO:0000731">
    <property type="term" value="P:DNA synthesis involved in DNA repair"/>
    <property type="evidence" value="ECO:0007669"/>
    <property type="project" value="TreeGrafter"/>
</dbReference>
<dbReference type="InterPro" id="IPR051314">
    <property type="entry name" value="AAA_ATPase_RarA/MGS1/WRNIP1"/>
</dbReference>
<dbReference type="SUPFAM" id="SSF52540">
    <property type="entry name" value="P-loop containing nucleoside triphosphate hydrolases"/>
    <property type="match status" value="1"/>
</dbReference>
<dbReference type="EMBL" id="CABL01000011">
    <property type="protein sequence ID" value="CBH75512.1"/>
    <property type="molecule type" value="Genomic_DNA"/>
</dbReference>
<protein>
    <submittedName>
        <fullName evidence="6">Recombination protein</fullName>
    </submittedName>
</protein>
<evidence type="ECO:0000313" key="6">
    <source>
        <dbReference type="EMBL" id="CBH75512.1"/>
    </source>
</evidence>
<dbReference type="GO" id="GO:0016887">
    <property type="term" value="F:ATP hydrolysis activity"/>
    <property type="evidence" value="ECO:0007669"/>
    <property type="project" value="InterPro"/>
</dbReference>
<dbReference type="Gene3D" id="1.20.272.10">
    <property type="match status" value="1"/>
</dbReference>
<evidence type="ECO:0000259" key="5">
    <source>
        <dbReference type="SMART" id="SM00382"/>
    </source>
</evidence>
<keyword evidence="2" id="KW-0235">DNA replication</keyword>
<proteinExistence type="inferred from homology"/>
<dbReference type="InterPro" id="IPR008921">
    <property type="entry name" value="DNA_pol3_clamp-load_cplx_C"/>
</dbReference>
<dbReference type="PANTHER" id="PTHR13779">
    <property type="entry name" value="WERNER HELICASE-INTERACTING PROTEIN 1 FAMILY MEMBER"/>
    <property type="match status" value="1"/>
</dbReference>
<dbReference type="SUPFAM" id="SSF48019">
    <property type="entry name" value="post-AAA+ oligomerization domain-like"/>
    <property type="match status" value="1"/>
</dbReference>
<dbReference type="Gene3D" id="1.10.8.60">
    <property type="match status" value="1"/>
</dbReference>
<comment type="caution">
    <text evidence="6">The sequence shown here is derived from an EMBL/GenBank/DDBJ whole genome shotgun (WGS) entry which is preliminary data.</text>
</comment>
<dbReference type="Gene3D" id="1.10.3710.10">
    <property type="entry name" value="DNA polymerase III clamp loader subunits, C-terminal domain"/>
    <property type="match status" value="1"/>
</dbReference>
<dbReference type="FunFam" id="3.40.50.300:FF:000137">
    <property type="entry name" value="Replication-associated recombination protein A"/>
    <property type="match status" value="1"/>
</dbReference>
<reference evidence="6" key="1">
    <citation type="submission" date="2009-10" db="EMBL/GenBank/DDBJ databases">
        <title>Diversity of trophic interactions inside an arsenic-rich microbial ecosystem.</title>
        <authorList>
            <person name="Bertin P.N."/>
            <person name="Heinrich-Salmeron A."/>
            <person name="Pelletier E."/>
            <person name="Goulhen-Chollet F."/>
            <person name="Arsene-Ploetze F."/>
            <person name="Gallien S."/>
            <person name="Calteau A."/>
            <person name="Vallenet D."/>
            <person name="Casiot C."/>
            <person name="Chane-Woon-Ming B."/>
            <person name="Giloteaux L."/>
            <person name="Barakat M."/>
            <person name="Bonnefoy V."/>
            <person name="Bruneel O."/>
            <person name="Chandler M."/>
            <person name="Cleiss J."/>
            <person name="Duran R."/>
            <person name="Elbaz-Poulichet F."/>
            <person name="Fonknechten N."/>
            <person name="Lauga B."/>
            <person name="Mornico D."/>
            <person name="Ortet P."/>
            <person name="Schaeffer C."/>
            <person name="Siguier P."/>
            <person name="Alexander Thil Smith A."/>
            <person name="Van Dorsselaer A."/>
            <person name="Weissenbach J."/>
            <person name="Medigue C."/>
            <person name="Le Paslier D."/>
        </authorList>
    </citation>
    <scope>NUCLEOTIDE SEQUENCE</scope>
</reference>
<dbReference type="Pfam" id="PF12002">
    <property type="entry name" value="MgsA_C"/>
    <property type="match status" value="1"/>
</dbReference>
<dbReference type="InterPro" id="IPR021886">
    <property type="entry name" value="MgsA_C"/>
</dbReference>
<dbReference type="AlphaFoldDB" id="E6PGC4"/>
<evidence type="ECO:0000256" key="4">
    <source>
        <dbReference type="ARBA" id="ARBA00022840"/>
    </source>
</evidence>
<sequence>MERSLFEESLSGSVPLAARMRPRNLQEILGHEEILGAGSPLRTSLDRGTLPSLLLWGPPGSGKTTIARAIAASLGAHFEQLSAVNAGLADVRRIVADARERRTVGRTTLLFLDEIHRFNKAQQDALLPDVEEGTIALIGATTENPSFEVNPALLSRLRVVVLAPLDDDAMQRILERALADSERGLGAQRVELLPEARAALVAMASGDARSALGGLEFAASIAPVRDGVRTVDLESVRAAMLHRGAHDKSGDRHFDTISAFIKSIRGSDADASIYWLARLLDAGEDPLFIARRLVILASEDVGLADAAALPLTMAAQQAVHFVGMPEGYYPLAHATLYLARAPKSNAVGRAYSAALADVTQGARDPVPLHLRNAPTGLMRSLGYGRDYIYTHDDPEAAQEFLPERLRGRRYFET</sequence>
<dbReference type="CDD" id="cd18139">
    <property type="entry name" value="HLD_clamp_RarA"/>
    <property type="match status" value="1"/>
</dbReference>
<dbReference type="InterPro" id="IPR003959">
    <property type="entry name" value="ATPase_AAA_core"/>
</dbReference>
<dbReference type="GO" id="GO:0008047">
    <property type="term" value="F:enzyme activator activity"/>
    <property type="evidence" value="ECO:0007669"/>
    <property type="project" value="TreeGrafter"/>
</dbReference>
<dbReference type="Pfam" id="PF16193">
    <property type="entry name" value="AAA_assoc_2"/>
    <property type="match status" value="1"/>
</dbReference>
<dbReference type="FunFam" id="1.20.272.10:FF:000001">
    <property type="entry name" value="Putative AAA family ATPase"/>
    <property type="match status" value="1"/>
</dbReference>
<dbReference type="InterPro" id="IPR027417">
    <property type="entry name" value="P-loop_NTPase"/>
</dbReference>
<accession>E6PGC4</accession>
<evidence type="ECO:0000256" key="1">
    <source>
        <dbReference type="ARBA" id="ARBA00008959"/>
    </source>
</evidence>
<dbReference type="CDD" id="cd00009">
    <property type="entry name" value="AAA"/>
    <property type="match status" value="1"/>
</dbReference>
<name>E6PGC4_9ZZZZ</name>
<dbReference type="SMART" id="SM00382">
    <property type="entry name" value="AAA"/>
    <property type="match status" value="1"/>
</dbReference>
<comment type="similarity">
    <text evidence="1">Belongs to the AAA ATPase family. RarA/MGS1/WRNIP1 subfamily.</text>
</comment>
<evidence type="ECO:0000256" key="3">
    <source>
        <dbReference type="ARBA" id="ARBA00022741"/>
    </source>
</evidence>
<evidence type="ECO:0000256" key="2">
    <source>
        <dbReference type="ARBA" id="ARBA00022705"/>
    </source>
</evidence>
<dbReference type="Pfam" id="PF00004">
    <property type="entry name" value="AAA"/>
    <property type="match status" value="1"/>
</dbReference>